<evidence type="ECO:0000256" key="1">
    <source>
        <dbReference type="SAM" id="Phobius"/>
    </source>
</evidence>
<keyword evidence="3" id="KW-1185">Reference proteome</keyword>
<evidence type="ECO:0000313" key="2">
    <source>
        <dbReference type="EMBL" id="KKW92189.1"/>
    </source>
</evidence>
<keyword evidence="1" id="KW-0812">Transmembrane</keyword>
<feature type="transmembrane region" description="Helical" evidence="1">
    <location>
        <begin position="21"/>
        <end position="42"/>
    </location>
</feature>
<name>A0A0M3AUG7_9SPHN</name>
<dbReference type="RefSeq" id="WP_046763394.1">
    <property type="nucleotide sequence ID" value="NZ_LBIC01000004.1"/>
</dbReference>
<protein>
    <submittedName>
        <fullName evidence="2">Regulator</fullName>
    </submittedName>
</protein>
<dbReference type="EMBL" id="LBIC01000004">
    <property type="protein sequence ID" value="KKW92189.1"/>
    <property type="molecule type" value="Genomic_DNA"/>
</dbReference>
<keyword evidence="1" id="KW-1133">Transmembrane helix</keyword>
<dbReference type="STRING" id="56193.YP76_09590"/>
<keyword evidence="1" id="KW-0472">Membrane</keyword>
<comment type="caution">
    <text evidence="2">The sequence shown here is derived from an EMBL/GenBank/DDBJ whole genome shotgun (WGS) entry which is preliminary data.</text>
</comment>
<reference evidence="2 3" key="1">
    <citation type="submission" date="2015-04" db="EMBL/GenBank/DDBJ databases">
        <title>Genome sequence of aromatic hydrocarbons-degrading Sphingobium chungbukense DJ77.</title>
        <authorList>
            <person name="Kim Y.-C."/>
            <person name="Chae J.-C."/>
        </authorList>
    </citation>
    <scope>NUCLEOTIDE SEQUENCE [LARGE SCALE GENOMIC DNA]</scope>
    <source>
        <strain evidence="2 3">DJ77</strain>
    </source>
</reference>
<sequence length="44" mass="4894">MVEQEQHIATEKARAGSTPHVVRYVLGISLTLAIIVMIVIVWGY</sequence>
<organism evidence="2 3">
    <name type="scientific">Sphingobium chungbukense</name>
    <dbReference type="NCBI Taxonomy" id="56193"/>
    <lineage>
        <taxon>Bacteria</taxon>
        <taxon>Pseudomonadati</taxon>
        <taxon>Pseudomonadota</taxon>
        <taxon>Alphaproteobacteria</taxon>
        <taxon>Sphingomonadales</taxon>
        <taxon>Sphingomonadaceae</taxon>
        <taxon>Sphingobium</taxon>
    </lineage>
</organism>
<dbReference type="Proteomes" id="UP000033874">
    <property type="component" value="Unassembled WGS sequence"/>
</dbReference>
<accession>A0A0M3AUG7</accession>
<gene>
    <name evidence="2" type="ORF">YP76_09590</name>
</gene>
<evidence type="ECO:0000313" key="3">
    <source>
        <dbReference type="Proteomes" id="UP000033874"/>
    </source>
</evidence>
<dbReference type="PATRIC" id="fig|56193.3.peg.1986"/>
<proteinExistence type="predicted"/>
<dbReference type="AlphaFoldDB" id="A0A0M3AUG7"/>